<name>A0A0K2V8A6_LEPSM</name>
<sequence length="104" mass="11242">QTRLLGWDSSGSKDMSVLTNSGESRNYLGTGSHSNSTKGHSREEKTDDIKMRQRKSISVSPSSHKKTSPDGKKSSSSKKNHQADHPGAHPSQPTIKVEVTSSPL</sequence>
<accession>A0A0K2V8A6</accession>
<dbReference type="OrthoDB" id="6381891at2759"/>
<feature type="non-terminal residue" evidence="2">
    <location>
        <position position="1"/>
    </location>
</feature>
<reference evidence="2" key="1">
    <citation type="submission" date="2014-05" db="EMBL/GenBank/DDBJ databases">
        <authorList>
            <person name="Chronopoulou M."/>
        </authorList>
    </citation>
    <scope>NUCLEOTIDE SEQUENCE</scope>
    <source>
        <tissue evidence="2">Whole organism</tissue>
    </source>
</reference>
<evidence type="ECO:0000256" key="1">
    <source>
        <dbReference type="SAM" id="MobiDB-lite"/>
    </source>
</evidence>
<proteinExistence type="predicted"/>
<dbReference type="EMBL" id="HACA01028810">
    <property type="protein sequence ID" value="CDW46171.1"/>
    <property type="molecule type" value="Transcribed_RNA"/>
</dbReference>
<feature type="compositionally biased region" description="Basic and acidic residues" evidence="1">
    <location>
        <begin position="40"/>
        <end position="51"/>
    </location>
</feature>
<feature type="compositionally biased region" description="Polar residues" evidence="1">
    <location>
        <begin position="91"/>
        <end position="104"/>
    </location>
</feature>
<organism evidence="2">
    <name type="scientific">Lepeophtheirus salmonis</name>
    <name type="common">Salmon louse</name>
    <name type="synonym">Caligus salmonis</name>
    <dbReference type="NCBI Taxonomy" id="72036"/>
    <lineage>
        <taxon>Eukaryota</taxon>
        <taxon>Metazoa</taxon>
        <taxon>Ecdysozoa</taxon>
        <taxon>Arthropoda</taxon>
        <taxon>Crustacea</taxon>
        <taxon>Multicrustacea</taxon>
        <taxon>Hexanauplia</taxon>
        <taxon>Copepoda</taxon>
        <taxon>Siphonostomatoida</taxon>
        <taxon>Caligidae</taxon>
        <taxon>Lepeophtheirus</taxon>
    </lineage>
</organism>
<feature type="non-terminal residue" evidence="2">
    <location>
        <position position="104"/>
    </location>
</feature>
<feature type="compositionally biased region" description="Polar residues" evidence="1">
    <location>
        <begin position="1"/>
        <end position="38"/>
    </location>
</feature>
<feature type="region of interest" description="Disordered" evidence="1">
    <location>
        <begin position="1"/>
        <end position="104"/>
    </location>
</feature>
<protein>
    <submittedName>
        <fullName evidence="2">Uncharacterized protein</fullName>
    </submittedName>
</protein>
<dbReference type="AlphaFoldDB" id="A0A0K2V8A6"/>
<evidence type="ECO:0000313" key="2">
    <source>
        <dbReference type="EMBL" id="CDW46171.1"/>
    </source>
</evidence>